<dbReference type="Proteomes" id="UP001608902">
    <property type="component" value="Unassembled WGS sequence"/>
</dbReference>
<proteinExistence type="predicted"/>
<reference evidence="2 3" key="1">
    <citation type="submission" date="2024-08" db="EMBL/GenBank/DDBJ databases">
        <title>Gnathostoma spinigerum genome.</title>
        <authorList>
            <person name="Gonzalez-Bertolin B."/>
            <person name="Monzon S."/>
            <person name="Zaballos A."/>
            <person name="Jimenez P."/>
            <person name="Dekumyoy P."/>
            <person name="Varona S."/>
            <person name="Cuesta I."/>
            <person name="Sumanam S."/>
            <person name="Adisakwattana P."/>
            <person name="Gasser R.B."/>
            <person name="Hernandez-Gonzalez A."/>
            <person name="Young N.D."/>
            <person name="Perteguer M.J."/>
        </authorList>
    </citation>
    <scope>NUCLEOTIDE SEQUENCE [LARGE SCALE GENOMIC DNA]</scope>
    <source>
        <strain evidence="2">AL3</strain>
        <tissue evidence="2">Liver</tissue>
    </source>
</reference>
<dbReference type="InterPro" id="IPR050281">
    <property type="entry name" value="Flavin_monoamine_oxidase"/>
</dbReference>
<gene>
    <name evidence="2" type="ORF">AB6A40_006380</name>
</gene>
<dbReference type="InterPro" id="IPR002937">
    <property type="entry name" value="Amino_oxidase"/>
</dbReference>
<evidence type="ECO:0000313" key="3">
    <source>
        <dbReference type="Proteomes" id="UP001608902"/>
    </source>
</evidence>
<evidence type="ECO:0000259" key="1">
    <source>
        <dbReference type="Pfam" id="PF01593"/>
    </source>
</evidence>
<keyword evidence="3" id="KW-1185">Reference proteome</keyword>
<dbReference type="Gene3D" id="3.50.50.60">
    <property type="entry name" value="FAD/NAD(P)-binding domain"/>
    <property type="match status" value="1"/>
</dbReference>
<dbReference type="EMBL" id="JBGFUD010004498">
    <property type="protein sequence ID" value="MFH4979671.1"/>
    <property type="molecule type" value="Genomic_DNA"/>
</dbReference>
<feature type="domain" description="Amine oxidase" evidence="1">
    <location>
        <begin position="1"/>
        <end position="55"/>
    </location>
</feature>
<evidence type="ECO:0000313" key="2">
    <source>
        <dbReference type="EMBL" id="MFH4979671.1"/>
    </source>
</evidence>
<protein>
    <recommendedName>
        <fullName evidence="1">Amine oxidase domain-containing protein</fullName>
    </recommendedName>
</protein>
<dbReference type="PANTHER" id="PTHR10742:SF410">
    <property type="entry name" value="LYSINE-SPECIFIC HISTONE DEMETHYLASE 2"/>
    <property type="match status" value="1"/>
</dbReference>
<name>A0ABD6EIV5_9BILA</name>
<accession>A0ABD6EIV5</accession>
<dbReference type="AlphaFoldDB" id="A0ABD6EIV5"/>
<organism evidence="2 3">
    <name type="scientific">Gnathostoma spinigerum</name>
    <dbReference type="NCBI Taxonomy" id="75299"/>
    <lineage>
        <taxon>Eukaryota</taxon>
        <taxon>Metazoa</taxon>
        <taxon>Ecdysozoa</taxon>
        <taxon>Nematoda</taxon>
        <taxon>Chromadorea</taxon>
        <taxon>Rhabditida</taxon>
        <taxon>Spirurina</taxon>
        <taxon>Gnathostomatomorpha</taxon>
        <taxon>Gnathostomatoidea</taxon>
        <taxon>Gnathostomatidae</taxon>
        <taxon>Gnathostoma</taxon>
    </lineage>
</organism>
<dbReference type="SUPFAM" id="SSF51905">
    <property type="entry name" value="FAD/NAD(P)-binding domain"/>
    <property type="match status" value="1"/>
</dbReference>
<dbReference type="InterPro" id="IPR036188">
    <property type="entry name" value="FAD/NAD-bd_sf"/>
</dbReference>
<comment type="caution">
    <text evidence="2">The sequence shown here is derived from an EMBL/GenBank/DDBJ whole genome shotgun (WGS) entry which is preliminary data.</text>
</comment>
<dbReference type="PANTHER" id="PTHR10742">
    <property type="entry name" value="FLAVIN MONOAMINE OXIDASE"/>
    <property type="match status" value="1"/>
</dbReference>
<dbReference type="Pfam" id="PF01593">
    <property type="entry name" value="Amino_oxidase"/>
    <property type="match status" value="1"/>
</dbReference>
<sequence length="66" mass="7404">MSYSYVRVGGRGEDYDRLADDIEGKLFFAGEATSRFFPQTMTGAYVSGLRESGKIAESHLKLHKQK</sequence>